<evidence type="ECO:0000313" key="1">
    <source>
        <dbReference type="EMBL" id="AEM79949.1"/>
    </source>
</evidence>
<dbReference type="STRING" id="697303.Thewi_2625"/>
<dbReference type="EMBL" id="CP002991">
    <property type="protein sequence ID" value="AEM79949.1"/>
    <property type="molecule type" value="Genomic_DNA"/>
</dbReference>
<proteinExistence type="predicted"/>
<dbReference type="NCBIfam" id="TIGR02591">
    <property type="entry name" value="cas_Csh1"/>
    <property type="match status" value="1"/>
</dbReference>
<sequence length="660" mass="76472">MIKIIEGIVQIGDIVRENDPVKNIIVELPYKKGENALHVLKFNFLPEENKLEIDVNEEMDEGTVFKYLYVGKILGNSPLWYASSTSSDYILTETIYNLTKMDFGEELNKKLKDIFEKFYVSIEELEPKYRYVLDLSKSGYKEKSVQDLFKEIKEDKKNENLSPNEIGKKFRKKVSKYFEGYLKKKKNIEPEEIGLYTVFIEGKPLSSYKEYVDAVIESKKPKTQKTKKAGISRGVCSICGSQDAIAFDSSKVKFKFFTTNQIIFASSLSKNNYYKNMQMCSECFSKYQAGENYISNKLSTKLTAFDVLIIPQFIHGKPISKYDLEIATDKIIDSFNTVKSYEGIERLREEIGTSLDLTNEKSYFLLNFIFYEIDSQATKILRLIKDVDPSIFERVRIALENANKDVKEILGEKYKGTITLSTVYYINPIRIKDGKAVKYRDILEIYDAILTGKNLSKKHIINNLVDGVRIIKFKKGGYNIIPEKRYIEFYLLEASMYVKFLEYMGCLKEGERLDVSQLKIDENIKTFISNMNYNEQETAMFLLGYLIGQIGNVQYKKAQKGIQDEGTPNKPILNKINFNGLDKQKIIRLTKDVFNKLNQEKILHYNEVTFYDMKRLIDSNIRNWKLNKDESLFYVLSGYSYATAIPILKEKKEVGSNVSE</sequence>
<dbReference type="CDD" id="cd09730">
    <property type="entry name" value="Cas8a1_I-A"/>
    <property type="match status" value="1"/>
</dbReference>
<dbReference type="InterPro" id="IPR013389">
    <property type="entry name" value="CRISPR-assoc_prot_Cas8b"/>
</dbReference>
<dbReference type="AlphaFoldDB" id="G2MUC2"/>
<accession>G2MUC2</accession>
<dbReference type="InterPro" id="IPR013420">
    <property type="entry name" value="CRISPR-assoc_prot_Cas8b/Csh1_C"/>
</dbReference>
<organism evidence="1 2">
    <name type="scientific">Thermoanaerobacter wiegelii Rt8.B1</name>
    <dbReference type="NCBI Taxonomy" id="697303"/>
    <lineage>
        <taxon>Bacteria</taxon>
        <taxon>Bacillati</taxon>
        <taxon>Bacillota</taxon>
        <taxon>Clostridia</taxon>
        <taxon>Thermoanaerobacterales</taxon>
        <taxon>Thermoanaerobacteraceae</taxon>
        <taxon>Thermoanaerobacter</taxon>
    </lineage>
</organism>
<gene>
    <name evidence="1" type="ORF">Thewi_2625</name>
</gene>
<protein>
    <submittedName>
        <fullName evidence="1">CRISPR-associated protein TM1802</fullName>
    </submittedName>
</protein>
<dbReference type="eggNOG" id="ENOG502Z952">
    <property type="taxonomic scope" value="Bacteria"/>
</dbReference>
<name>G2MUC2_9THEO</name>
<dbReference type="Pfam" id="PF09484">
    <property type="entry name" value="Cas_TM1802"/>
    <property type="match status" value="1"/>
</dbReference>
<reference evidence="1 2" key="1">
    <citation type="submission" date="2011-08" db="EMBL/GenBank/DDBJ databases">
        <title>Complete sequence of Thermoanaerobacter wiegelii Rt8.B1.</title>
        <authorList>
            <consortium name="US DOE Joint Genome Institute"/>
            <person name="Lucas S."/>
            <person name="Han J."/>
            <person name="Lapidus A."/>
            <person name="Cheng J.-F."/>
            <person name="Goodwin L."/>
            <person name="Pitluck S."/>
            <person name="Peters L."/>
            <person name="Mikhailova N."/>
            <person name="Zeytun A."/>
            <person name="Daligault H."/>
            <person name="Detter J.C."/>
            <person name="Han C."/>
            <person name="Tapia R."/>
            <person name="Land M."/>
            <person name="Hauser L."/>
            <person name="Kyrpides N."/>
            <person name="Ivanova N."/>
            <person name="Pagani I."/>
            <person name="Hemme C."/>
            <person name="Woyke T."/>
        </authorList>
    </citation>
    <scope>NUCLEOTIDE SEQUENCE [LARGE SCALE GENOMIC DNA]</scope>
    <source>
        <strain evidence="1 2">Rt8.B1</strain>
    </source>
</reference>
<evidence type="ECO:0000313" key="2">
    <source>
        <dbReference type="Proteomes" id="UP000008276"/>
    </source>
</evidence>
<dbReference type="Proteomes" id="UP000008276">
    <property type="component" value="Chromosome"/>
</dbReference>
<dbReference type="NCBIfam" id="TIGR02556">
    <property type="entry name" value="cas_TM1802"/>
    <property type="match status" value="1"/>
</dbReference>
<dbReference type="KEGG" id="twi:Thewi_2625"/>
<keyword evidence="2" id="KW-1185">Reference proteome</keyword>
<dbReference type="HOGENOM" id="CLU_1460659_0_0_9"/>